<name>A0A1C2E0G4_9PSED</name>
<accession>A0A1C2E0G4</accession>
<organism evidence="2 3">
    <name type="scientific">Pseudomonas graminis</name>
    <dbReference type="NCBI Taxonomy" id="158627"/>
    <lineage>
        <taxon>Bacteria</taxon>
        <taxon>Pseudomonadati</taxon>
        <taxon>Pseudomonadota</taxon>
        <taxon>Gammaproteobacteria</taxon>
        <taxon>Pseudomonadales</taxon>
        <taxon>Pseudomonadaceae</taxon>
        <taxon>Pseudomonas</taxon>
    </lineage>
</organism>
<dbReference type="Pfam" id="PF05076">
    <property type="entry name" value="SUFU"/>
    <property type="match status" value="1"/>
</dbReference>
<comment type="caution">
    <text evidence="2">The sequence shown here is derived from an EMBL/GenBank/DDBJ whole genome shotgun (WGS) entry which is preliminary data.</text>
</comment>
<gene>
    <name evidence="2" type="ORF">BBI10_13320</name>
</gene>
<protein>
    <recommendedName>
        <fullName evidence="1">Suppressor of fused-like domain-containing protein</fullName>
    </recommendedName>
</protein>
<proteinExistence type="predicted"/>
<evidence type="ECO:0000259" key="1">
    <source>
        <dbReference type="Pfam" id="PF05076"/>
    </source>
</evidence>
<evidence type="ECO:0000313" key="3">
    <source>
        <dbReference type="Proteomes" id="UP000095143"/>
    </source>
</evidence>
<evidence type="ECO:0000313" key="2">
    <source>
        <dbReference type="EMBL" id="OCX20524.1"/>
    </source>
</evidence>
<dbReference type="RefSeq" id="WP_065988971.1">
    <property type="nucleotide sequence ID" value="NZ_MDEN01000062.1"/>
</dbReference>
<feature type="domain" description="Suppressor of fused-like" evidence="1">
    <location>
        <begin position="47"/>
        <end position="191"/>
    </location>
</feature>
<dbReference type="OrthoDB" id="6045078at2"/>
<dbReference type="InterPro" id="IPR020941">
    <property type="entry name" value="SUFU-like_domain"/>
</dbReference>
<dbReference type="EMBL" id="MDEN01000062">
    <property type="protein sequence ID" value="OCX20524.1"/>
    <property type="molecule type" value="Genomic_DNA"/>
</dbReference>
<reference evidence="2 3" key="1">
    <citation type="submission" date="2016-08" db="EMBL/GenBank/DDBJ databases">
        <title>Whole genome sequence of Pseudomonas graminis strain UASWS1507, a potential biological control agent for agriculture.</title>
        <authorList>
            <person name="Crovadore J."/>
            <person name="Calmin G."/>
            <person name="Chablais R."/>
            <person name="Cochard B."/>
            <person name="Lefort F."/>
        </authorList>
    </citation>
    <scope>NUCLEOTIDE SEQUENCE [LARGE SCALE GENOMIC DNA]</scope>
    <source>
        <strain evidence="2 3">UASWS1507</strain>
    </source>
</reference>
<dbReference type="Proteomes" id="UP000095143">
    <property type="component" value="Unassembled WGS sequence"/>
</dbReference>
<dbReference type="AlphaFoldDB" id="A0A1C2E0G4"/>
<sequence length="197" mass="22313">MSTPSEQRRAVAKHTLQVFKGELKVQVYHDDNRVLSVELLTTLDSVHKGVKSIGSIGLSEISLLDADGDEFGTRVELCAAALIPEIYWENAVASAAFFIQKRKEAVMPGDVVPNIFQDYLPDPIMPHIYLTVPYIWNDAHFPELSFKNLKINWLQCIAIYEVERVFIEKFGGDAFDDLLSEQEINTLDAQRLPVKFD</sequence>